<feature type="compositionally biased region" description="Polar residues" evidence="9">
    <location>
        <begin position="619"/>
        <end position="632"/>
    </location>
</feature>
<dbReference type="AlphaFoldDB" id="A0AAD7Y2I6"/>
<feature type="compositionally biased region" description="Low complexity" evidence="9">
    <location>
        <begin position="87"/>
        <end position="109"/>
    </location>
</feature>
<feature type="compositionally biased region" description="Low complexity" evidence="9">
    <location>
        <begin position="23"/>
        <end position="45"/>
    </location>
</feature>
<dbReference type="PANTHER" id="PTHR12515:SF5">
    <property type="entry name" value="PROTEIN SMAUG"/>
    <property type="match status" value="1"/>
</dbReference>
<evidence type="ECO:0000256" key="1">
    <source>
        <dbReference type="ARBA" id="ARBA00004201"/>
    </source>
</evidence>
<dbReference type="GO" id="GO:0003729">
    <property type="term" value="F:mRNA binding"/>
    <property type="evidence" value="ECO:0007669"/>
    <property type="project" value="InterPro"/>
</dbReference>
<comment type="function">
    <text evidence="8">RNA-binding protein involved in post-transcriptional regulation through transcript degradation.</text>
</comment>
<dbReference type="GO" id="GO:0005829">
    <property type="term" value="C:cytosol"/>
    <property type="evidence" value="ECO:0007669"/>
    <property type="project" value="UniProtKB-SubCell"/>
</dbReference>
<accession>A0AAD7Y2I6</accession>
<evidence type="ECO:0000256" key="6">
    <source>
        <dbReference type="ARBA" id="ARBA00024046"/>
    </source>
</evidence>
<dbReference type="Proteomes" id="UP001234581">
    <property type="component" value="Unassembled WGS sequence"/>
</dbReference>
<evidence type="ECO:0000313" key="11">
    <source>
        <dbReference type="EMBL" id="KAJ8660817.1"/>
    </source>
</evidence>
<feature type="domain" description="SAM" evidence="10">
    <location>
        <begin position="712"/>
        <end position="776"/>
    </location>
</feature>
<protein>
    <recommendedName>
        <fullName evidence="7">RNA-binding protein VTS1</fullName>
    </recommendedName>
</protein>
<dbReference type="GO" id="GO:0000289">
    <property type="term" value="P:nuclear-transcribed mRNA poly(A) tail shortening"/>
    <property type="evidence" value="ECO:0007669"/>
    <property type="project" value="TreeGrafter"/>
</dbReference>
<feature type="compositionally biased region" description="Polar residues" evidence="9">
    <location>
        <begin position="46"/>
        <end position="59"/>
    </location>
</feature>
<comment type="similarity">
    <text evidence="3">Belongs to the VTS1 family.</text>
</comment>
<dbReference type="EMBL" id="JARTCD010000011">
    <property type="protein sequence ID" value="KAJ8660817.1"/>
    <property type="molecule type" value="Genomic_DNA"/>
</dbReference>
<feature type="region of interest" description="Disordered" evidence="9">
    <location>
        <begin position="567"/>
        <end position="706"/>
    </location>
</feature>
<name>A0AAD7Y2I6_9FUNG</name>
<feature type="compositionally biased region" description="Polar residues" evidence="9">
    <location>
        <begin position="345"/>
        <end position="357"/>
    </location>
</feature>
<dbReference type="InterPro" id="IPR013761">
    <property type="entry name" value="SAM/pointed_sf"/>
</dbReference>
<dbReference type="InterPro" id="IPR057327">
    <property type="entry name" value="Vts1_dom"/>
</dbReference>
<proteinExistence type="inferred from homology"/>
<gene>
    <name evidence="11" type="ORF">O0I10_003460</name>
</gene>
<organism evidence="11 12">
    <name type="scientific">Lichtheimia ornata</name>
    <dbReference type="NCBI Taxonomy" id="688661"/>
    <lineage>
        <taxon>Eukaryota</taxon>
        <taxon>Fungi</taxon>
        <taxon>Fungi incertae sedis</taxon>
        <taxon>Mucoromycota</taxon>
        <taxon>Mucoromycotina</taxon>
        <taxon>Mucoromycetes</taxon>
        <taxon>Mucorales</taxon>
        <taxon>Lichtheimiaceae</taxon>
        <taxon>Lichtheimia</taxon>
    </lineage>
</organism>
<feature type="compositionally biased region" description="Polar residues" evidence="9">
    <location>
        <begin position="445"/>
        <end position="460"/>
    </location>
</feature>
<keyword evidence="12" id="KW-1185">Reference proteome</keyword>
<sequence length="784" mass="84613">MTSTHSSFLRSPLADAFTSMLKSSGSSSSRNSNNANSSTNATSTAEQQPSQPINKFPTQSSSSSSLSLKPPTTAVPSSSEKNMVPDTSVTAQQQPSSSSSRGPVSSPSTFQRNSANNIPPRPLSEVIRSESHISPEGEALRNLQEYERNLNSMASTNLDTWFKDDLDHVNKWFSSLNDVERTATVYGLLQQLNRVQIRFFMTILRQMGQEDPVESLLSPAYPDKADVMQAQLAGAMTKAEMEASQKFMSVLRPYRTPSSAAAAAAAAASSMNHRSNTGNGGQGNMVDHYRHSYALGEADEQHALFSSNNLGSNDFLSPRPASAHFGMTVGDLMPTSTSSSASSSRLKPTTAPTSPLFGTNARPRSVIEGDLSSIFNGGGAAAGWSSFGVAGARPQGGNGGGGGGMVGSGMMDHRTGGRPKSADISSWSFGHHHNSDPQQQQQQQSLSSTAAAWNNPLSPTRSTFLEHAKTIERPNSASDIDHHQYMRNNNFGRTMFLNDPNDNARLNTPPPRNRRPNSMIIPGTVPESDERQFADIVLSTYHPSPMPQKSTSASLMAAAAAAAAAAGAGTTTTTGTTSTATATSPMSNYRQQQQQSSAIPTSSTSATLATPYWDHQPVPSRSGNNSTKQRQGGNAGYGRFLNPNDYPPEDYLSDHSESSHMSGSRYNHRQQHNNNNNNQQQGGGRKKMFGRSSGGGSSSNNNNKEKKYTDAVDMQLLEDVPAWLRSLRLHKYNPIFETMKWQEMIRLDDEALSVKGVAALGARRKMLKVFDQVKQHCDKNNIPY</sequence>
<evidence type="ECO:0000256" key="9">
    <source>
        <dbReference type="SAM" id="MobiDB-lite"/>
    </source>
</evidence>
<feature type="compositionally biased region" description="Low complexity" evidence="9">
    <location>
        <begin position="335"/>
        <end position="344"/>
    </location>
</feature>
<feature type="compositionally biased region" description="Low complexity" evidence="9">
    <location>
        <begin position="567"/>
        <end position="584"/>
    </location>
</feature>
<evidence type="ECO:0000256" key="2">
    <source>
        <dbReference type="ARBA" id="ARBA00004514"/>
    </source>
</evidence>
<dbReference type="RefSeq" id="XP_058345730.1">
    <property type="nucleotide sequence ID" value="XM_058483531.1"/>
</dbReference>
<evidence type="ECO:0000256" key="8">
    <source>
        <dbReference type="ARBA" id="ARBA00054767"/>
    </source>
</evidence>
<keyword evidence="5" id="KW-0694">RNA-binding</keyword>
<evidence type="ECO:0000256" key="4">
    <source>
        <dbReference type="ARBA" id="ARBA00022490"/>
    </source>
</evidence>
<dbReference type="GO" id="GO:0000932">
    <property type="term" value="C:P-body"/>
    <property type="evidence" value="ECO:0007669"/>
    <property type="project" value="UniProtKB-SubCell"/>
</dbReference>
<dbReference type="GeneID" id="83210873"/>
<feature type="region of interest" description="Disordered" evidence="9">
    <location>
        <begin position="393"/>
        <end position="460"/>
    </location>
</feature>
<evidence type="ECO:0000256" key="3">
    <source>
        <dbReference type="ARBA" id="ARBA00007325"/>
    </source>
</evidence>
<dbReference type="Pfam" id="PF07647">
    <property type="entry name" value="SAM_2"/>
    <property type="match status" value="1"/>
</dbReference>
<keyword evidence="4" id="KW-0963">Cytoplasm</keyword>
<evidence type="ECO:0000313" key="12">
    <source>
        <dbReference type="Proteomes" id="UP001234581"/>
    </source>
</evidence>
<comment type="subcellular location">
    <subcellularLocation>
        <location evidence="1">Cytoplasm</location>
        <location evidence="1">P-body</location>
    </subcellularLocation>
    <subcellularLocation>
        <location evidence="2">Cytoplasm</location>
        <location evidence="2">Cytosol</location>
    </subcellularLocation>
</comment>
<feature type="region of interest" description="Disordered" evidence="9">
    <location>
        <begin position="334"/>
        <end position="362"/>
    </location>
</feature>
<evidence type="ECO:0000256" key="7">
    <source>
        <dbReference type="ARBA" id="ARBA00024136"/>
    </source>
</evidence>
<comment type="subunit">
    <text evidence="6">Monomer. Binds to RNA.</text>
</comment>
<dbReference type="Gene3D" id="1.10.150.50">
    <property type="entry name" value="Transcription Factor, Ets-1"/>
    <property type="match status" value="1"/>
</dbReference>
<dbReference type="CDD" id="cd09556">
    <property type="entry name" value="SAM_VTS1_fungal"/>
    <property type="match status" value="1"/>
</dbReference>
<dbReference type="InterPro" id="IPR037635">
    <property type="entry name" value="VTS1_SAM"/>
</dbReference>
<feature type="compositionally biased region" description="Low complexity" evidence="9">
    <location>
        <begin position="591"/>
        <end position="610"/>
    </location>
</feature>
<evidence type="ECO:0000256" key="5">
    <source>
        <dbReference type="ARBA" id="ARBA00022884"/>
    </source>
</evidence>
<dbReference type="Pfam" id="PF25479">
    <property type="entry name" value="Vts1"/>
    <property type="match status" value="1"/>
</dbReference>
<dbReference type="SUPFAM" id="SSF47769">
    <property type="entry name" value="SAM/Pointed domain"/>
    <property type="match status" value="1"/>
</dbReference>
<dbReference type="PANTHER" id="PTHR12515">
    <property type="entry name" value="STERILE ALPHA MOTIF DOMAIN CONTAINING PROTEIN 4-RELATED"/>
    <property type="match status" value="1"/>
</dbReference>
<dbReference type="SMART" id="SM00454">
    <property type="entry name" value="SAM"/>
    <property type="match status" value="1"/>
</dbReference>
<feature type="region of interest" description="Disordered" evidence="9">
    <location>
        <begin position="19"/>
        <end position="132"/>
    </location>
</feature>
<evidence type="ECO:0000259" key="10">
    <source>
        <dbReference type="SMART" id="SM00454"/>
    </source>
</evidence>
<reference evidence="11 12" key="1">
    <citation type="submission" date="2023-03" db="EMBL/GenBank/DDBJ databases">
        <title>Genome sequence of Lichtheimia ornata CBS 291.66.</title>
        <authorList>
            <person name="Mohabir J.T."/>
            <person name="Shea T.P."/>
            <person name="Kurbessoian T."/>
            <person name="Berby B."/>
            <person name="Fontaine J."/>
            <person name="Livny J."/>
            <person name="Gnirke A."/>
            <person name="Stajich J.E."/>
            <person name="Cuomo C.A."/>
        </authorList>
    </citation>
    <scope>NUCLEOTIDE SEQUENCE [LARGE SCALE GENOMIC DNA]</scope>
    <source>
        <strain evidence="11">CBS 291.66</strain>
    </source>
</reference>
<dbReference type="InterPro" id="IPR001660">
    <property type="entry name" value="SAM"/>
</dbReference>
<feature type="compositionally biased region" description="Gly residues" evidence="9">
    <location>
        <begin position="394"/>
        <end position="407"/>
    </location>
</feature>
<comment type="caution">
    <text evidence="11">The sequence shown here is derived from an EMBL/GenBank/DDBJ whole genome shotgun (WGS) entry which is preliminary data.</text>
</comment>
<dbReference type="InterPro" id="IPR050897">
    <property type="entry name" value="SMAUG/VTS1_RNA-bind"/>
</dbReference>